<dbReference type="Proteomes" id="UP001155182">
    <property type="component" value="Unassembled WGS sequence"/>
</dbReference>
<dbReference type="RefSeq" id="WP_252586433.1">
    <property type="nucleotide sequence ID" value="NZ_JAMWYS010000021.1"/>
</dbReference>
<accession>A0A9X2JC52</accession>
<keyword evidence="2" id="KW-1185">Reference proteome</keyword>
<name>A0A9X2JC52_9SPHI</name>
<evidence type="ECO:0000313" key="2">
    <source>
        <dbReference type="Proteomes" id="UP001155182"/>
    </source>
</evidence>
<reference evidence="1" key="1">
    <citation type="submission" date="2022-06" db="EMBL/GenBank/DDBJ databases">
        <title>Solitalea sp. MAHUQ-68 isolated from rhizospheric soil.</title>
        <authorList>
            <person name="Huq M.A."/>
        </authorList>
    </citation>
    <scope>NUCLEOTIDE SEQUENCE</scope>
    <source>
        <strain evidence="1">MAHUQ-68</strain>
    </source>
</reference>
<comment type="caution">
    <text evidence="1">The sequence shown here is derived from an EMBL/GenBank/DDBJ whole genome shotgun (WGS) entry which is preliminary data.</text>
</comment>
<protein>
    <submittedName>
        <fullName evidence="1">DUF6252 family protein</fullName>
    </submittedName>
</protein>
<gene>
    <name evidence="1" type="ORF">NF867_04645</name>
</gene>
<proteinExistence type="predicted"/>
<sequence>MKKQFLYICLFLMSLLLISGSCKKEKIGIAALPEATQEGKNTFGCLLNGKAFLPKGSAFGSPVLNCYYQYINDSKGNGYYFHVSASKETDKECEVYSIAINSTLMSIEEGETYPLKSESIGNISGDFWYYPPSCVSNFTHYSTTSNSIGELKITHFDQTRQIVSGTFWFDAINDKGEKVEVREGRFDMKYTL</sequence>
<dbReference type="Pfam" id="PF19765">
    <property type="entry name" value="DUF6252"/>
    <property type="match status" value="1"/>
</dbReference>
<dbReference type="AlphaFoldDB" id="A0A9X2JC52"/>
<dbReference type="InterPro" id="IPR046219">
    <property type="entry name" value="DUF6252"/>
</dbReference>
<dbReference type="PROSITE" id="PS51257">
    <property type="entry name" value="PROKAR_LIPOPROTEIN"/>
    <property type="match status" value="1"/>
</dbReference>
<organism evidence="1 2">
    <name type="scientific">Solitalea agri</name>
    <dbReference type="NCBI Taxonomy" id="2953739"/>
    <lineage>
        <taxon>Bacteria</taxon>
        <taxon>Pseudomonadati</taxon>
        <taxon>Bacteroidota</taxon>
        <taxon>Sphingobacteriia</taxon>
        <taxon>Sphingobacteriales</taxon>
        <taxon>Sphingobacteriaceae</taxon>
        <taxon>Solitalea</taxon>
    </lineage>
</organism>
<evidence type="ECO:0000313" key="1">
    <source>
        <dbReference type="EMBL" id="MCO4292149.1"/>
    </source>
</evidence>
<dbReference type="EMBL" id="JAMWYS010000021">
    <property type="protein sequence ID" value="MCO4292149.1"/>
    <property type="molecule type" value="Genomic_DNA"/>
</dbReference>